<dbReference type="InterPro" id="IPR026612">
    <property type="entry name" value="STRA6-like"/>
</dbReference>
<feature type="transmembrane region" description="Helical" evidence="8">
    <location>
        <begin position="173"/>
        <end position="191"/>
    </location>
</feature>
<keyword evidence="4 8" id="KW-0812">Transmembrane</keyword>
<dbReference type="GO" id="GO:0034632">
    <property type="term" value="F:retinol transmembrane transporter activity"/>
    <property type="evidence" value="ECO:0007669"/>
    <property type="project" value="InterPro"/>
</dbReference>
<dbReference type="GeneTree" id="ENSGT00940000153246"/>
<evidence type="ECO:0000256" key="6">
    <source>
        <dbReference type="ARBA" id="ARBA00023136"/>
    </source>
</evidence>
<evidence type="ECO:0000256" key="7">
    <source>
        <dbReference type="ARBA" id="ARBA00023170"/>
    </source>
</evidence>
<dbReference type="AlphaFoldDB" id="A0A2K5ZKP1"/>
<dbReference type="Ensembl" id="ENSMLET00000051892.1">
    <property type="protein sequence ID" value="ENSMLEP00000028340.1"/>
    <property type="gene ID" value="ENSMLEG00000038365.1"/>
</dbReference>
<evidence type="ECO:0000256" key="4">
    <source>
        <dbReference type="ARBA" id="ARBA00022692"/>
    </source>
</evidence>
<evidence type="ECO:0000256" key="1">
    <source>
        <dbReference type="ARBA" id="ARBA00004651"/>
    </source>
</evidence>
<keyword evidence="10" id="KW-1185">Reference proteome</keyword>
<feature type="transmembrane region" description="Helical" evidence="8">
    <location>
        <begin position="422"/>
        <end position="445"/>
    </location>
</feature>
<dbReference type="PANTHER" id="PTHR21444">
    <property type="entry name" value="COILED-COIL DOMAIN-CONTAINING PROTEIN 180"/>
    <property type="match status" value="1"/>
</dbReference>
<feature type="transmembrane region" description="Helical" evidence="8">
    <location>
        <begin position="24"/>
        <end position="42"/>
    </location>
</feature>
<dbReference type="Pfam" id="PF14752">
    <property type="entry name" value="RBP_receptor"/>
    <property type="match status" value="1"/>
</dbReference>
<evidence type="ECO:0000256" key="5">
    <source>
        <dbReference type="ARBA" id="ARBA00022989"/>
    </source>
</evidence>
<reference evidence="9" key="2">
    <citation type="submission" date="2025-09" db="UniProtKB">
        <authorList>
            <consortium name="Ensembl"/>
        </authorList>
    </citation>
    <scope>IDENTIFICATION</scope>
</reference>
<dbReference type="Proteomes" id="UP000233140">
    <property type="component" value="Unassembled WGS sequence"/>
</dbReference>
<keyword evidence="7" id="KW-0675">Receptor</keyword>
<dbReference type="STRING" id="9568.ENSMLEP00000028340"/>
<evidence type="ECO:0008006" key="11">
    <source>
        <dbReference type="Google" id="ProtNLM"/>
    </source>
</evidence>
<keyword evidence="6 8" id="KW-0472">Membrane</keyword>
<dbReference type="GO" id="GO:0071939">
    <property type="term" value="P:vitamin A import into cell"/>
    <property type="evidence" value="ECO:0007669"/>
    <property type="project" value="Ensembl"/>
</dbReference>
<dbReference type="OMA" id="RFIYMLV"/>
<evidence type="ECO:0000256" key="8">
    <source>
        <dbReference type="SAM" id="Phobius"/>
    </source>
</evidence>
<feature type="transmembrane region" description="Helical" evidence="8">
    <location>
        <begin position="260"/>
        <end position="281"/>
    </location>
</feature>
<proteinExistence type="predicted"/>
<evidence type="ECO:0000256" key="3">
    <source>
        <dbReference type="ARBA" id="ARBA00022475"/>
    </source>
</evidence>
<feature type="transmembrane region" description="Helical" evidence="8">
    <location>
        <begin position="135"/>
        <end position="153"/>
    </location>
</feature>
<comment type="subcellular location">
    <subcellularLocation>
        <location evidence="1">Cell membrane</location>
        <topology evidence="1">Multi-pass membrane protein</topology>
    </subcellularLocation>
</comment>
<dbReference type="PANTHER" id="PTHR21444:SF17">
    <property type="entry name" value="STIMULATED BY RETINOIC ACID GENE 6 PROTEIN-LIKE"/>
    <property type="match status" value="1"/>
</dbReference>
<evidence type="ECO:0000313" key="10">
    <source>
        <dbReference type="Proteomes" id="UP000233140"/>
    </source>
</evidence>
<accession>A0A2K5ZKP1</accession>
<evidence type="ECO:0000313" key="9">
    <source>
        <dbReference type="Ensembl" id="ENSMLEP00000028340.1"/>
    </source>
</evidence>
<reference evidence="9" key="1">
    <citation type="submission" date="2025-08" db="UniProtKB">
        <authorList>
            <consortium name="Ensembl"/>
        </authorList>
    </citation>
    <scope>IDENTIFICATION</scope>
</reference>
<name>A0A2K5ZKP1_MANLE</name>
<sequence length="620" mass="70977">MLGTAAGTRQLNGTCTSSVDMELFLHYSLIPSLFIILILSFLQRREHRRQRDDTSYLLGNRFGIIMPLDFVGTFSNRWSYGIAFGATANKVMFLFSEGYQPLQIPQWAQAFELLIGGIEVGLSHFPFFACLSSEFQLVSSILGFCYSLIWFAVTVLQVSQCPHGQFVGKYETLMFYWPSLLCLAFLLGRFLHMFVKALRVHLGWEFQVEEKSVLETHQAEHVKQLLRTPRPQEKKKSWFQTRIYEWDPCFQFPSRMIGTIVLAFICLYLFIVIEFCVFVYVRDELDVFENKLESYITFTNHSGVLTPVILQVKELISVTKGVWVATILPASLTCVSYLFHILVCYRKHIKRLWAGDKHFLPLKFHNPASSASVVAIARYSGWQIAYVLWGYLIIHVVQSLCGMAIMYGLVLPIVHNQGLEMLQGLGIGILTISIVVGLMILQMWIAASFFLQPKLGTADKQKPLALNNRKAFHNFSYFLFFYNVLLGLGACLSRLLISCLLGTWLIARIDRTIMQNGYEGADMGFSAWIGMLYVDHYHTNPVLVSFCHILIANHKEKKLQQTTKYWCLNQSAGPRVSARSRTRWFLLQTLINNPRLIIHRKLKSGHSSQESQILMACLES</sequence>
<protein>
    <recommendedName>
        <fullName evidence="11">Stimulated by retinoic acid gene 6 protein-like</fullName>
    </recommendedName>
</protein>
<evidence type="ECO:0000256" key="2">
    <source>
        <dbReference type="ARBA" id="ARBA00022448"/>
    </source>
</evidence>
<keyword evidence="2" id="KW-0813">Transport</keyword>
<keyword evidence="5 8" id="KW-1133">Transmembrane helix</keyword>
<dbReference type="GO" id="GO:0051649">
    <property type="term" value="P:establishment of localization in cell"/>
    <property type="evidence" value="ECO:0007669"/>
    <property type="project" value="Ensembl"/>
</dbReference>
<dbReference type="GO" id="GO:0005886">
    <property type="term" value="C:plasma membrane"/>
    <property type="evidence" value="ECO:0007669"/>
    <property type="project" value="UniProtKB-SubCell"/>
</dbReference>
<dbReference type="GO" id="GO:0038023">
    <property type="term" value="F:signaling receptor activity"/>
    <property type="evidence" value="ECO:0007669"/>
    <property type="project" value="InterPro"/>
</dbReference>
<organism evidence="9 10">
    <name type="scientific">Mandrillus leucophaeus</name>
    <name type="common">Drill</name>
    <name type="synonym">Papio leucophaeus</name>
    <dbReference type="NCBI Taxonomy" id="9568"/>
    <lineage>
        <taxon>Eukaryota</taxon>
        <taxon>Metazoa</taxon>
        <taxon>Chordata</taxon>
        <taxon>Craniata</taxon>
        <taxon>Vertebrata</taxon>
        <taxon>Euteleostomi</taxon>
        <taxon>Mammalia</taxon>
        <taxon>Eutheria</taxon>
        <taxon>Euarchontoglires</taxon>
        <taxon>Primates</taxon>
        <taxon>Haplorrhini</taxon>
        <taxon>Catarrhini</taxon>
        <taxon>Cercopithecidae</taxon>
        <taxon>Cercopithecinae</taxon>
        <taxon>Mandrillus</taxon>
    </lineage>
</organism>
<keyword evidence="3" id="KW-1003">Cell membrane</keyword>
<feature type="transmembrane region" description="Helical" evidence="8">
    <location>
        <begin position="388"/>
        <end position="410"/>
    </location>
</feature>
<feature type="transmembrane region" description="Helical" evidence="8">
    <location>
        <begin position="322"/>
        <end position="343"/>
    </location>
</feature>
<feature type="transmembrane region" description="Helical" evidence="8">
    <location>
        <begin position="480"/>
        <end position="507"/>
    </location>
</feature>